<evidence type="ECO:0000256" key="7">
    <source>
        <dbReference type="ARBA" id="ARBA00023303"/>
    </source>
</evidence>
<evidence type="ECO:0000256" key="6">
    <source>
        <dbReference type="ARBA" id="ARBA00023136"/>
    </source>
</evidence>
<evidence type="ECO:0000256" key="1">
    <source>
        <dbReference type="ARBA" id="ARBA00004141"/>
    </source>
</evidence>
<dbReference type="GO" id="GO:0015271">
    <property type="term" value="F:outward rectifier potassium channel activity"/>
    <property type="evidence" value="ECO:0007669"/>
    <property type="project" value="TreeGrafter"/>
</dbReference>
<evidence type="ECO:0000256" key="4">
    <source>
        <dbReference type="ARBA" id="ARBA00022989"/>
    </source>
</evidence>
<feature type="domain" description="Potassium channel" evidence="10">
    <location>
        <begin position="332"/>
        <end position="404"/>
    </location>
</feature>
<dbReference type="InterPro" id="IPR013099">
    <property type="entry name" value="K_chnl_dom"/>
</dbReference>
<comment type="subcellular location">
    <subcellularLocation>
        <location evidence="1">Membrane</location>
        <topology evidence="1">Multi-pass membrane protein</topology>
    </subcellularLocation>
</comment>
<feature type="transmembrane region" description="Helical" evidence="9">
    <location>
        <begin position="326"/>
        <end position="347"/>
    </location>
</feature>
<feature type="transmembrane region" description="Helical" evidence="9">
    <location>
        <begin position="354"/>
        <end position="371"/>
    </location>
</feature>
<evidence type="ECO:0000256" key="3">
    <source>
        <dbReference type="ARBA" id="ARBA00022692"/>
    </source>
</evidence>
<accession>A0A834IJS8</accession>
<organism evidence="11 12">
    <name type="scientific">Rhynchophorus ferrugineus</name>
    <name type="common">Red palm weevil</name>
    <name type="synonym">Curculio ferrugineus</name>
    <dbReference type="NCBI Taxonomy" id="354439"/>
    <lineage>
        <taxon>Eukaryota</taxon>
        <taxon>Metazoa</taxon>
        <taxon>Ecdysozoa</taxon>
        <taxon>Arthropoda</taxon>
        <taxon>Hexapoda</taxon>
        <taxon>Insecta</taxon>
        <taxon>Pterygota</taxon>
        <taxon>Neoptera</taxon>
        <taxon>Endopterygota</taxon>
        <taxon>Coleoptera</taxon>
        <taxon>Polyphaga</taxon>
        <taxon>Cucujiformia</taxon>
        <taxon>Curculionidae</taxon>
        <taxon>Dryophthorinae</taxon>
        <taxon>Rhynchophorus</taxon>
    </lineage>
</organism>
<evidence type="ECO:0000313" key="12">
    <source>
        <dbReference type="Proteomes" id="UP000625711"/>
    </source>
</evidence>
<dbReference type="PANTHER" id="PTHR11003:SF335">
    <property type="entry name" value="POTASSIUM CHANNEL DOMAIN-CONTAINING PROTEIN"/>
    <property type="match status" value="1"/>
</dbReference>
<comment type="similarity">
    <text evidence="8">Belongs to the two pore domain potassium channel (TC 1.A.1.8) family.</text>
</comment>
<evidence type="ECO:0000256" key="2">
    <source>
        <dbReference type="ARBA" id="ARBA00022448"/>
    </source>
</evidence>
<reference evidence="11" key="1">
    <citation type="submission" date="2020-08" db="EMBL/GenBank/DDBJ databases">
        <title>Genome sequencing and assembly of the red palm weevil Rhynchophorus ferrugineus.</title>
        <authorList>
            <person name="Dias G.B."/>
            <person name="Bergman C.M."/>
            <person name="Manee M."/>
        </authorList>
    </citation>
    <scope>NUCLEOTIDE SEQUENCE</scope>
    <source>
        <strain evidence="11">AA-2017</strain>
        <tissue evidence="11">Whole larva</tissue>
    </source>
</reference>
<dbReference type="GO" id="GO:0022841">
    <property type="term" value="F:potassium ion leak channel activity"/>
    <property type="evidence" value="ECO:0007669"/>
    <property type="project" value="TreeGrafter"/>
</dbReference>
<dbReference type="SUPFAM" id="SSF81324">
    <property type="entry name" value="Voltage-gated potassium channels"/>
    <property type="match status" value="2"/>
</dbReference>
<keyword evidence="5 8" id="KW-0406">Ion transport</keyword>
<dbReference type="OrthoDB" id="297496at2759"/>
<dbReference type="AlphaFoldDB" id="A0A834IJS8"/>
<feature type="transmembrane region" description="Helical" evidence="9">
    <location>
        <begin position="377"/>
        <end position="400"/>
    </location>
</feature>
<comment type="caution">
    <text evidence="11">The sequence shown here is derived from an EMBL/GenBank/DDBJ whole genome shotgun (WGS) entry which is preliminary data.</text>
</comment>
<evidence type="ECO:0000256" key="5">
    <source>
        <dbReference type="ARBA" id="ARBA00023065"/>
    </source>
</evidence>
<gene>
    <name evidence="11" type="ORF">GWI33_003027</name>
</gene>
<evidence type="ECO:0000256" key="8">
    <source>
        <dbReference type="RuleBase" id="RU003857"/>
    </source>
</evidence>
<keyword evidence="12" id="KW-1185">Reference proteome</keyword>
<dbReference type="Proteomes" id="UP000625711">
    <property type="component" value="Unassembled WGS sequence"/>
</dbReference>
<evidence type="ECO:0000313" key="11">
    <source>
        <dbReference type="EMBL" id="KAF7282227.1"/>
    </source>
</evidence>
<dbReference type="PRINTS" id="PR01333">
    <property type="entry name" value="2POREKCHANEL"/>
</dbReference>
<feature type="transmembrane region" description="Helical" evidence="9">
    <location>
        <begin position="92"/>
        <end position="114"/>
    </location>
</feature>
<keyword evidence="2 8" id="KW-0813">Transport</keyword>
<dbReference type="GO" id="GO:0030322">
    <property type="term" value="P:stabilization of membrane potential"/>
    <property type="evidence" value="ECO:0007669"/>
    <property type="project" value="TreeGrafter"/>
</dbReference>
<dbReference type="Pfam" id="PF07885">
    <property type="entry name" value="Ion_trans_2"/>
    <property type="match status" value="2"/>
</dbReference>
<dbReference type="PANTHER" id="PTHR11003">
    <property type="entry name" value="POTASSIUM CHANNEL, SUBFAMILY K"/>
    <property type="match status" value="1"/>
</dbReference>
<dbReference type="InterPro" id="IPR003280">
    <property type="entry name" value="2pore_dom_K_chnl"/>
</dbReference>
<protein>
    <recommendedName>
        <fullName evidence="10">Potassium channel domain-containing protein</fullName>
    </recommendedName>
</protein>
<feature type="domain" description="Potassium channel" evidence="10">
    <location>
        <begin position="187"/>
        <end position="245"/>
    </location>
</feature>
<proteinExistence type="inferred from homology"/>
<dbReference type="EMBL" id="JAACXV010000183">
    <property type="protein sequence ID" value="KAF7282227.1"/>
    <property type="molecule type" value="Genomic_DNA"/>
</dbReference>
<dbReference type="GO" id="GO:0005886">
    <property type="term" value="C:plasma membrane"/>
    <property type="evidence" value="ECO:0007669"/>
    <property type="project" value="TreeGrafter"/>
</dbReference>
<feature type="transmembrane region" description="Helical" evidence="9">
    <location>
        <begin position="223"/>
        <end position="244"/>
    </location>
</feature>
<sequence length="460" mass="52218">MDSENVSVKTPSESGKKVTFVRPKLNIPIANSSHNGFGDNVSYAQPISPKYKRKASVFILEHLNDIKQSGLGIGERCSFWLYEKVRFLSRRWFTHCFLIIVVSIYTVCGALVFLTVEGQNETKLIQRDVQLHIDELLDDLRVKSLTLPKQFSLKEWKGEAARKISVFEKQITKSYDEHPLVVSHTDGKVWTMWNSIVYCSTLYTTIGYGHIYPTTFTGRVVTIVYSTIGIPLFLIALTDIGKLFTRAIKFVWSYVRRLYYTGSCRKVRRTSHVQEIMKGAKVMYNIARFRRPSAPESDNGTSEPSEPQTPGIISNFEVDDEFNLPITLALFILVTYMIVGTVVFMFWEDWDFFSAFYFVFISMSTVGFGDVVPEHPIFMIVATVYLCFGLALMTMCITVVQDKLSDTFSHASAKLGASIGVEGEETEADENSVTELTPCQFVLDPELIEEQLHSIDNNSR</sequence>
<name>A0A834IJS8_RHYFE</name>
<feature type="transmembrane region" description="Helical" evidence="9">
    <location>
        <begin position="190"/>
        <end position="211"/>
    </location>
</feature>
<evidence type="ECO:0000259" key="10">
    <source>
        <dbReference type="Pfam" id="PF07885"/>
    </source>
</evidence>
<keyword evidence="6 9" id="KW-0472">Membrane</keyword>
<evidence type="ECO:0000256" key="9">
    <source>
        <dbReference type="SAM" id="Phobius"/>
    </source>
</evidence>
<keyword evidence="7 8" id="KW-0407">Ion channel</keyword>
<keyword evidence="3 8" id="KW-0812">Transmembrane</keyword>
<keyword evidence="4 9" id="KW-1133">Transmembrane helix</keyword>
<dbReference type="Gene3D" id="1.10.287.70">
    <property type="match status" value="1"/>
</dbReference>